<feature type="domain" description="Ig-like" evidence="17">
    <location>
        <begin position="495"/>
        <end position="575"/>
    </location>
</feature>
<evidence type="ECO:0000256" key="14">
    <source>
        <dbReference type="ARBA" id="ARBA00034103"/>
    </source>
</evidence>
<feature type="compositionally biased region" description="Polar residues" evidence="15">
    <location>
        <begin position="1794"/>
        <end position="1816"/>
    </location>
</feature>
<keyword evidence="7" id="KW-0524">Neurogenesis</keyword>
<dbReference type="PROSITE" id="PS50853">
    <property type="entry name" value="FN3"/>
    <property type="match status" value="5"/>
</dbReference>
<dbReference type="FunFam" id="2.60.40.10:FF:000176">
    <property type="entry name" value="Down syndrome cell adhesion molecule a"/>
    <property type="match status" value="1"/>
</dbReference>
<dbReference type="FunFam" id="2.60.40.10:FF:000167">
    <property type="entry name" value="Down syndrome cell adhesion molecule b"/>
    <property type="match status" value="1"/>
</dbReference>
<keyword evidence="2" id="KW-1003">Cell membrane</keyword>
<dbReference type="SMART" id="SM00406">
    <property type="entry name" value="IGv"/>
    <property type="match status" value="2"/>
</dbReference>
<evidence type="ECO:0000256" key="15">
    <source>
        <dbReference type="SAM" id="MobiDB-lite"/>
    </source>
</evidence>
<dbReference type="PANTHER" id="PTHR44170:SF53">
    <property type="entry name" value="DS CELL ADHESION MOLECULE LIKE 1"/>
    <property type="match status" value="1"/>
</dbReference>
<dbReference type="InterPro" id="IPR003961">
    <property type="entry name" value="FN3_dom"/>
</dbReference>
<evidence type="ECO:0000256" key="6">
    <source>
        <dbReference type="ARBA" id="ARBA00022889"/>
    </source>
</evidence>
<feature type="domain" description="Ig-like" evidence="17">
    <location>
        <begin position="396"/>
        <end position="490"/>
    </location>
</feature>
<dbReference type="SUPFAM" id="SSF49265">
    <property type="entry name" value="Fibronectin type III"/>
    <property type="match status" value="3"/>
</dbReference>
<keyword evidence="3 16" id="KW-0812">Transmembrane</keyword>
<dbReference type="FunFam" id="2.60.40.10:FF:000141">
    <property type="entry name" value="Down syndrome cell adhesion molecule a"/>
    <property type="match status" value="1"/>
</dbReference>
<feature type="domain" description="Fibronectin type-III" evidence="18">
    <location>
        <begin position="981"/>
        <end position="1080"/>
    </location>
</feature>
<keyword evidence="4" id="KW-0732">Signal</keyword>
<dbReference type="InterPro" id="IPR013106">
    <property type="entry name" value="Ig_V-set"/>
</dbReference>
<dbReference type="GO" id="GO:0045202">
    <property type="term" value="C:synapse"/>
    <property type="evidence" value="ECO:0007669"/>
    <property type="project" value="UniProtKB-SubCell"/>
</dbReference>
<dbReference type="GeneTree" id="ENSGT00940000155354"/>
<organism evidence="19 20">
    <name type="scientific">Cyclopterus lumpus</name>
    <name type="common">Lumpsucker</name>
    <dbReference type="NCBI Taxonomy" id="8103"/>
    <lineage>
        <taxon>Eukaryota</taxon>
        <taxon>Metazoa</taxon>
        <taxon>Chordata</taxon>
        <taxon>Craniata</taxon>
        <taxon>Vertebrata</taxon>
        <taxon>Euteleostomi</taxon>
        <taxon>Actinopterygii</taxon>
        <taxon>Neopterygii</taxon>
        <taxon>Teleostei</taxon>
        <taxon>Neoteleostei</taxon>
        <taxon>Acanthomorphata</taxon>
        <taxon>Eupercaria</taxon>
        <taxon>Perciformes</taxon>
        <taxon>Cottioidei</taxon>
        <taxon>Cottales</taxon>
        <taxon>Cyclopteridae</taxon>
        <taxon>Cyclopterus</taxon>
    </lineage>
</organism>
<dbReference type="PROSITE" id="PS50835">
    <property type="entry name" value="IG_LIKE"/>
    <property type="match status" value="9"/>
</dbReference>
<dbReference type="Gene3D" id="2.60.40.10">
    <property type="entry name" value="Immunoglobulins"/>
    <property type="match status" value="16"/>
</dbReference>
<evidence type="ECO:0000256" key="11">
    <source>
        <dbReference type="ARBA" id="ARBA00023157"/>
    </source>
</evidence>
<dbReference type="FunFam" id="2.60.40.10:FF:000120">
    <property type="entry name" value="Down syndrome cell adhesion molecule like 1"/>
    <property type="match status" value="1"/>
</dbReference>
<dbReference type="SMART" id="SM00060">
    <property type="entry name" value="FN3"/>
    <property type="match status" value="5"/>
</dbReference>
<evidence type="ECO:0000256" key="5">
    <source>
        <dbReference type="ARBA" id="ARBA00022737"/>
    </source>
</evidence>
<dbReference type="FunFam" id="2.60.40.10:FF:000104">
    <property type="entry name" value="Down syndrome cell adhesion molecule b"/>
    <property type="match status" value="1"/>
</dbReference>
<dbReference type="FunFam" id="2.60.40.10:FF:000229">
    <property type="entry name" value="Down syndrome cell adhesion molecule homolog"/>
    <property type="match status" value="1"/>
</dbReference>
<protein>
    <submittedName>
        <fullName evidence="19">DS cell adhesion molecule like 1</fullName>
    </submittedName>
</protein>
<dbReference type="SUPFAM" id="SSF48726">
    <property type="entry name" value="Immunoglobulin"/>
    <property type="match status" value="10"/>
</dbReference>
<dbReference type="InterPro" id="IPR013098">
    <property type="entry name" value="Ig_I-set"/>
</dbReference>
<evidence type="ECO:0000256" key="16">
    <source>
        <dbReference type="SAM" id="Phobius"/>
    </source>
</evidence>
<feature type="domain" description="Fibronectin type-III" evidence="18">
    <location>
        <begin position="1365"/>
        <end position="1459"/>
    </location>
</feature>
<dbReference type="InterPro" id="IPR003598">
    <property type="entry name" value="Ig_sub2"/>
</dbReference>
<feature type="domain" description="Ig-like" evidence="17">
    <location>
        <begin position="778"/>
        <end position="877"/>
    </location>
</feature>
<dbReference type="InterPro" id="IPR036116">
    <property type="entry name" value="FN3_sf"/>
</dbReference>
<feature type="region of interest" description="Disordered" evidence="15">
    <location>
        <begin position="1607"/>
        <end position="1631"/>
    </location>
</feature>
<evidence type="ECO:0000256" key="7">
    <source>
        <dbReference type="ARBA" id="ARBA00022902"/>
    </source>
</evidence>
<dbReference type="InterPro" id="IPR056754">
    <property type="entry name" value="DSCAM/DSCAML_C"/>
</dbReference>
<feature type="domain" description="Ig-like" evidence="17">
    <location>
        <begin position="585"/>
        <end position="674"/>
    </location>
</feature>
<dbReference type="FunFam" id="2.60.40.10:FF:000477">
    <property type="entry name" value="DS cell adhesion molecule like 1"/>
    <property type="match status" value="1"/>
</dbReference>
<evidence type="ECO:0000313" key="19">
    <source>
        <dbReference type="Ensembl" id="ENSCLMP00005024261.1"/>
    </source>
</evidence>
<dbReference type="FunFam" id="2.60.40.10:FF:000333">
    <property type="entry name" value="Down syndrome cell adhesion molecule"/>
    <property type="match status" value="1"/>
</dbReference>
<dbReference type="SMART" id="SM00409">
    <property type="entry name" value="IG"/>
    <property type="match status" value="10"/>
</dbReference>
<dbReference type="GO" id="GO:0098609">
    <property type="term" value="P:cell-cell adhesion"/>
    <property type="evidence" value="ECO:0007669"/>
    <property type="project" value="TreeGrafter"/>
</dbReference>
<dbReference type="FunFam" id="2.60.40.10:FF:000219">
    <property type="entry name" value="Down syndrome cell adhesion molecule homolog"/>
    <property type="match status" value="1"/>
</dbReference>
<dbReference type="CDD" id="cd00063">
    <property type="entry name" value="FN3"/>
    <property type="match status" value="5"/>
</dbReference>
<evidence type="ECO:0000256" key="8">
    <source>
        <dbReference type="ARBA" id="ARBA00022989"/>
    </source>
</evidence>
<evidence type="ECO:0000259" key="17">
    <source>
        <dbReference type="PROSITE" id="PS50835"/>
    </source>
</evidence>
<feature type="domain" description="Ig-like" evidence="17">
    <location>
        <begin position="1271"/>
        <end position="1349"/>
    </location>
</feature>
<dbReference type="Ensembl" id="ENSCLMT00005025371.1">
    <property type="protein sequence ID" value="ENSCLMP00005024261.1"/>
    <property type="gene ID" value="ENSCLMG00005011621.1"/>
</dbReference>
<evidence type="ECO:0000256" key="10">
    <source>
        <dbReference type="ARBA" id="ARBA00023136"/>
    </source>
</evidence>
<dbReference type="FunFam" id="2.60.40.10:FF:000215">
    <property type="entry name" value="Down syndrome cell adhesion molecule a"/>
    <property type="match status" value="1"/>
</dbReference>
<dbReference type="GO" id="GO:0007399">
    <property type="term" value="P:nervous system development"/>
    <property type="evidence" value="ECO:0007669"/>
    <property type="project" value="UniProtKB-KW"/>
</dbReference>
<feature type="compositionally biased region" description="Polar residues" evidence="15">
    <location>
        <begin position="1734"/>
        <end position="1743"/>
    </location>
</feature>
<feature type="domain" description="Ig-like" evidence="17">
    <location>
        <begin position="302"/>
        <end position="387"/>
    </location>
</feature>
<sequence length="1942" mass="213447">MWVSDQDVASTRLYFVNASLQRVTFSSSVGVSLPCPAGGAPHAVLRWYLAAGDDIYDVPHIRHVHANGTLQLYPFSPSAYNSIIHDNEYFCTAENQAGKIRSPSIHIKAVFREPYTVRVADQRSMRGNVAVFKCLIPSAVQEYVSVVSWEKDTVSIVPGNRFFLTSFGALYISEVQKEDALSTYRCITKHKYSGETRQSNGARLSVMDPTESTPSLLDSFQSGEVQVGHIVELPCIASGYPNPTIRWLKDGRPLPADSRWTRRTSGLTISDLRLEDSGNYICEVTNSFGSKEVTGHLNVIEPLRVTLSPKNLKTGISSTVILSCAVQGSPHFIVSWYRNTESVLPDQHFSIQGAHNETLFISAAQKRHSGAYQCFATRKGQTAQDFSIILLEDGTPRIVTSFSERVVLPGEPFSLMCAAKGAPPPTITWTLDDEPVARDLSRVRTSQYTLSDGSTVSHVNISSPQIRDGGVYRCAARNSAGSAEYQARINVRGPPRIRPMKNITAVAGRNSFINCRVIGYPYYSINWYKEGLLLPDNHRQVVYENGTLKLSDVQKVLDEGAYVCSVLIQPQLFITQTVYITVKVPPLIQPFDFPPTSIGKLMYIACVVSSGDMPIRITWRKDGQEIVPSSGITIDTKEFMSSLQISKVSLKHNGNYTCIASNDAATVSTERQLTVTVPPRFVVQPNNQDGIYGKAGILNCSVDGYPPPKVMWKHARAGIGNPQQYHPVPLTGRIQIMNNGSLLIRHVLEEDRGFYLCQASNGVGSDISKSMVLTVKIPAMITSHPNTTMAKKGHLKELNCTARGEWPIIIRWERGDTVIDPDRNPRYSIITSPNEKTDEVLSTLKLKPAEREDSVFFSCHAINSYGEGRGLIQLTVQEPPDPPELEVREVKDRSMNLRWTQRFDGNSVITCYDIEYKNKTDSWELKHATRNISPTNNQANIVDLHPASVYSIRMYSYNAIGKSEASKELTISTEEAQPDGPPMEVILQPVTSQSIRVTWKAPRKELQNGVIRGYQIGYRENGPGSNGQYSIVEMKATGDSEVYTLDNLKKFAQYGVVVQAFNRAGTGPSSSEINATTLEDAISVTSDEAVITWAEPPRMTLHGVLKGYRVVFWTVFPDGEWGEMQNITTTKEQVELRGLEKFTNYSIQILAYTQAGDGVRSKVLYIQTREDYPGPPAGIKTVPSSASSVVVSWLPPHKPNGIIRKYTIYCSSPGSGQPLPSEYEANPELLFYRITHLNHRQQYLIWAAAVTTAGRGNFSDKVTVEPAAKAPAKILSFGGTVTTPWMKEVRLPCSSVGEPTPTIKWTKDSEDTAIPVSLDGQRLILSNGTLVLRSVKAEDCGYYTCTATNTLGFDTIIVNLLVQVPPDQPRLTVSTTSTSSITLAWIPGDNGGSSIRGFVLQYSVDNTEEWKDVFISSSERSFKLDNLRCGTWYKVKLAAKNSVGAGRISEIIEAKTHGREPQFNKDQPVFTHINSSHARLNLQGWASGGCPISAVTLEFRPKGGSLLFQVAIIGLLCNKSNRKSLREATWYELKMKACNSAGCGNQSSQFATLDYDGSTIPPIKSPLEKNDDVKKLFSIGCPVILVTLGVALLFIIRKKRKEKRLKRLRGERRAGKELARRTKQNKSEDKATIPVTDTEFNQTGNPQSFCTGVSVHHPALIQNTGPLIDMSDIRPGTSKFSRSSLKSIKSAHSIRNRYSSQWTLTKCQASTPARTLTSDWRTVGSQHGITVTESDSYSASLSQDTDKGRNSMVSTESASSTYEELARAYEHAKLEEHLQHAKFEITECFISDSSSDQMTTGTNDNADSMTSMSTPSEPGICRFTASPPKPQDYDRGKNVAVPIPHRAKSEWLLQSMELLSLRTTFPMALHLKCAAAAAATAAAAAASSSGATGGTPGGASSSSSKMGGSRDSLLESSSSGLGRLQKQRDGGAGAYSKSYTLV</sequence>
<dbReference type="InterPro" id="IPR007110">
    <property type="entry name" value="Ig-like_dom"/>
</dbReference>
<dbReference type="Pfam" id="PF00041">
    <property type="entry name" value="fn3"/>
    <property type="match status" value="5"/>
</dbReference>
<dbReference type="CDD" id="cd00096">
    <property type="entry name" value="Ig"/>
    <property type="match status" value="1"/>
</dbReference>
<feature type="domain" description="Fibronectin type-III" evidence="18">
    <location>
        <begin position="879"/>
        <end position="976"/>
    </location>
</feature>
<feature type="domain" description="Ig-like" evidence="17">
    <location>
        <begin position="679"/>
        <end position="774"/>
    </location>
</feature>
<dbReference type="CDD" id="cd05734">
    <property type="entry name" value="Ig_DSCAM"/>
    <property type="match status" value="1"/>
</dbReference>
<reference evidence="19" key="1">
    <citation type="submission" date="2025-08" db="UniProtKB">
        <authorList>
            <consortium name="Ensembl"/>
        </authorList>
    </citation>
    <scope>IDENTIFICATION</scope>
</reference>
<feature type="domain" description="Ig-like" evidence="17">
    <location>
        <begin position="103"/>
        <end position="205"/>
    </location>
</feature>
<keyword evidence="9" id="KW-0770">Synapse</keyword>
<keyword evidence="10 16" id="KW-0472">Membrane</keyword>
<keyword evidence="20" id="KW-1185">Reference proteome</keyword>
<accession>A0A8C3FZD3</accession>
<dbReference type="Pfam" id="PF13927">
    <property type="entry name" value="Ig_3"/>
    <property type="match status" value="4"/>
</dbReference>
<dbReference type="Pfam" id="PF25059">
    <property type="entry name" value="FN3_DSCAM-DSCAML_C"/>
    <property type="match status" value="1"/>
</dbReference>
<feature type="domain" description="Ig-like" evidence="17">
    <location>
        <begin position="214"/>
        <end position="294"/>
    </location>
</feature>
<feature type="region of interest" description="Disordered" evidence="15">
    <location>
        <begin position="1734"/>
        <end position="1757"/>
    </location>
</feature>
<dbReference type="FunFam" id="2.60.40.10:FF:000315">
    <property type="entry name" value="Down syndrome cell adhesion molecule like 1"/>
    <property type="match status" value="1"/>
</dbReference>
<keyword evidence="12" id="KW-0325">Glycoprotein</keyword>
<feature type="domain" description="Fibronectin type-III" evidence="18">
    <location>
        <begin position="1081"/>
        <end position="1171"/>
    </location>
</feature>
<comment type="subcellular location">
    <subcellularLocation>
        <location evidence="1">Cell membrane</location>
        <topology evidence="1">Single-pass type I membrane protein</topology>
    </subcellularLocation>
    <subcellularLocation>
        <location evidence="14">Synapse</location>
    </subcellularLocation>
</comment>
<reference evidence="19" key="2">
    <citation type="submission" date="2025-09" db="UniProtKB">
        <authorList>
            <consortium name="Ensembl"/>
        </authorList>
    </citation>
    <scope>IDENTIFICATION</scope>
</reference>
<evidence type="ECO:0000256" key="3">
    <source>
        <dbReference type="ARBA" id="ARBA00022692"/>
    </source>
</evidence>
<keyword evidence="8 16" id="KW-1133">Transmembrane helix</keyword>
<keyword evidence="5" id="KW-0677">Repeat</keyword>
<dbReference type="GO" id="GO:0005886">
    <property type="term" value="C:plasma membrane"/>
    <property type="evidence" value="ECO:0007669"/>
    <property type="project" value="UniProtKB-SubCell"/>
</dbReference>
<dbReference type="Pfam" id="PF07679">
    <property type="entry name" value="I-set"/>
    <property type="match status" value="4"/>
</dbReference>
<feature type="domain" description="Fibronectin type-III" evidence="18">
    <location>
        <begin position="1175"/>
        <end position="1270"/>
    </location>
</feature>
<dbReference type="FunFam" id="2.60.40.10:FF:000172">
    <property type="entry name" value="Down syndrome cell adhesion molecule b"/>
    <property type="match status" value="1"/>
</dbReference>
<dbReference type="Proteomes" id="UP000694565">
    <property type="component" value="Unplaced"/>
</dbReference>
<feature type="compositionally biased region" description="Low complexity" evidence="15">
    <location>
        <begin position="1898"/>
        <end position="1924"/>
    </location>
</feature>
<dbReference type="PANTHER" id="PTHR44170">
    <property type="entry name" value="PROTEIN SIDEKICK"/>
    <property type="match status" value="1"/>
</dbReference>
<feature type="region of interest" description="Disordered" evidence="15">
    <location>
        <begin position="1887"/>
        <end position="1942"/>
    </location>
</feature>
<dbReference type="SMART" id="SM00408">
    <property type="entry name" value="IGc2"/>
    <property type="match status" value="9"/>
</dbReference>
<evidence type="ECO:0000256" key="9">
    <source>
        <dbReference type="ARBA" id="ARBA00023018"/>
    </source>
</evidence>
<evidence type="ECO:0000256" key="4">
    <source>
        <dbReference type="ARBA" id="ARBA00022729"/>
    </source>
</evidence>
<proteinExistence type="predicted"/>
<dbReference type="InterPro" id="IPR036179">
    <property type="entry name" value="Ig-like_dom_sf"/>
</dbReference>
<feature type="region of interest" description="Disordered" evidence="15">
    <location>
        <begin position="1794"/>
        <end position="1836"/>
    </location>
</feature>
<feature type="compositionally biased region" description="Basic and acidic residues" evidence="15">
    <location>
        <begin position="1611"/>
        <end position="1631"/>
    </location>
</feature>
<dbReference type="FunFam" id="2.60.40.10:FF:000264">
    <property type="entry name" value="Down syndrome cell adhesion molecule like 1"/>
    <property type="match status" value="1"/>
</dbReference>
<evidence type="ECO:0000256" key="12">
    <source>
        <dbReference type="ARBA" id="ARBA00023180"/>
    </source>
</evidence>
<keyword evidence="6" id="KW-0130">Cell adhesion</keyword>
<evidence type="ECO:0000256" key="1">
    <source>
        <dbReference type="ARBA" id="ARBA00004251"/>
    </source>
</evidence>
<name>A0A8C3FZD3_CYCLU</name>
<keyword evidence="11" id="KW-1015">Disulfide bond</keyword>
<dbReference type="InterPro" id="IPR003599">
    <property type="entry name" value="Ig_sub"/>
</dbReference>
<evidence type="ECO:0000256" key="13">
    <source>
        <dbReference type="ARBA" id="ARBA00023319"/>
    </source>
</evidence>
<feature type="transmembrane region" description="Helical" evidence="16">
    <location>
        <begin position="1576"/>
        <end position="1596"/>
    </location>
</feature>
<evidence type="ECO:0000256" key="2">
    <source>
        <dbReference type="ARBA" id="ARBA00022475"/>
    </source>
</evidence>
<evidence type="ECO:0000259" key="18">
    <source>
        <dbReference type="PROSITE" id="PS50853"/>
    </source>
</evidence>
<keyword evidence="13" id="KW-0393">Immunoglobulin domain</keyword>
<evidence type="ECO:0000313" key="20">
    <source>
        <dbReference type="Proteomes" id="UP000694565"/>
    </source>
</evidence>
<dbReference type="FunFam" id="2.60.40.10:FF:000017">
    <property type="entry name" value="Down syndrome cell adhesion molecule b"/>
    <property type="match status" value="2"/>
</dbReference>
<dbReference type="InterPro" id="IPR013783">
    <property type="entry name" value="Ig-like_fold"/>
</dbReference>